<dbReference type="InterPro" id="IPR000210">
    <property type="entry name" value="BTB/POZ_dom"/>
</dbReference>
<dbReference type="PANTHER" id="PTHR24412">
    <property type="entry name" value="KELCH PROTEIN"/>
    <property type="match status" value="1"/>
</dbReference>
<feature type="chain" id="PRO_5041224521" evidence="3">
    <location>
        <begin position="33"/>
        <end position="641"/>
    </location>
</feature>
<feature type="signal peptide" evidence="3">
    <location>
        <begin position="1"/>
        <end position="32"/>
    </location>
</feature>
<evidence type="ECO:0000313" key="7">
    <source>
        <dbReference type="Proteomes" id="UP001162480"/>
    </source>
</evidence>
<dbReference type="Gene3D" id="1.25.40.420">
    <property type="match status" value="1"/>
</dbReference>
<dbReference type="InterPro" id="IPR015915">
    <property type="entry name" value="Kelch-typ_b-propeller"/>
</dbReference>
<dbReference type="Pfam" id="PF07707">
    <property type="entry name" value="BACK"/>
    <property type="match status" value="1"/>
</dbReference>
<keyword evidence="7" id="KW-1185">Reference proteome</keyword>
<dbReference type="Proteomes" id="UP001162480">
    <property type="component" value="Chromosome 3"/>
</dbReference>
<dbReference type="Gene3D" id="3.30.710.10">
    <property type="entry name" value="Potassium Channel Kv1.1, Chain A"/>
    <property type="match status" value="1"/>
</dbReference>
<organism evidence="6 7">
    <name type="scientific">Octopus vulgaris</name>
    <name type="common">Common octopus</name>
    <dbReference type="NCBI Taxonomy" id="6645"/>
    <lineage>
        <taxon>Eukaryota</taxon>
        <taxon>Metazoa</taxon>
        <taxon>Spiralia</taxon>
        <taxon>Lophotrochozoa</taxon>
        <taxon>Mollusca</taxon>
        <taxon>Cephalopoda</taxon>
        <taxon>Coleoidea</taxon>
        <taxon>Octopodiformes</taxon>
        <taxon>Octopoda</taxon>
        <taxon>Incirrata</taxon>
        <taxon>Octopodidae</taxon>
        <taxon>Octopus</taxon>
    </lineage>
</organism>
<reference evidence="6" key="1">
    <citation type="submission" date="2023-08" db="EMBL/GenBank/DDBJ databases">
        <authorList>
            <person name="Alioto T."/>
            <person name="Alioto T."/>
            <person name="Gomez Garrido J."/>
        </authorList>
    </citation>
    <scope>NUCLEOTIDE SEQUENCE</scope>
</reference>
<sequence length="641" mass="72036">MDEWSKIEVRWRFASFAVLNTFMMLFESEVETATEVCPESAEKDGPPVVERFCDETERSRTMLTGFAKLYEKNLFTDVILCAGRKEFPCHKNVLAISSPYFMAMFTNDMAEKNQEKITLRSIDSQTAQLVLDYIYTGSVMLSKDTVQELLSAANIFQLVSLKTGCASFMKNHVDVSNCIGVYFFALAHGCMALSNVSKTIINQEFSRLYRENEFLNLPADKVVEIISDDNICISQEEVVYEACMAWLKHNINERVGSLDVILNHVRFANINSYYFCDKIDSDLSLLSYENVQKTLHSVRLYYMLKNRHLELGLNLMPRRGMDFKRGIVIIANPYAEDPQRKYGVMEILFPKTGNVRYVCKLPQGLCTPGCAVTGDNQIFVAGGTLRKVNYRGSQPEGLSSNLVMFDQVSASWIVKARMKSPRTQFCLTIVDGYMYAIGGQDGTEVLSSVEQYNFLANEWISVASLPQPLRCLASVAFRGNLYVFGGENNVKISDKAYKYCPKSNVWTELPSMSSPRALCGSVVHKDKIYVIGGNAAVSEKWRREFIPEHCVSSVEIFDPETESWSMGPELPNALCGAGCVSYDGKVLTVGGEDDKSWMAGLCWLQEDSNGQEVWMEGQELPTVMSTFGCVVANLINQLNFT</sequence>
<dbReference type="AlphaFoldDB" id="A0AA36ASP3"/>
<keyword evidence="3" id="KW-0732">Signal</keyword>
<dbReference type="PRINTS" id="PR00501">
    <property type="entry name" value="KELCHREPEAT"/>
</dbReference>
<evidence type="ECO:0000313" key="6">
    <source>
        <dbReference type="EMBL" id="CAI9720537.1"/>
    </source>
</evidence>
<evidence type="ECO:0000259" key="5">
    <source>
        <dbReference type="SMART" id="SM00875"/>
    </source>
</evidence>
<evidence type="ECO:0000256" key="1">
    <source>
        <dbReference type="ARBA" id="ARBA00022441"/>
    </source>
</evidence>
<dbReference type="PIRSF" id="PIRSF037037">
    <property type="entry name" value="Kelch-like_protein_gigaxonin"/>
    <property type="match status" value="1"/>
</dbReference>
<evidence type="ECO:0000256" key="3">
    <source>
        <dbReference type="SAM" id="SignalP"/>
    </source>
</evidence>
<proteinExistence type="predicted"/>
<dbReference type="FunFam" id="1.25.40.420:FF:000001">
    <property type="entry name" value="Kelch-like family member 12"/>
    <property type="match status" value="1"/>
</dbReference>
<evidence type="ECO:0000256" key="2">
    <source>
        <dbReference type="ARBA" id="ARBA00022737"/>
    </source>
</evidence>
<evidence type="ECO:0000259" key="4">
    <source>
        <dbReference type="SMART" id="SM00225"/>
    </source>
</evidence>
<keyword evidence="1" id="KW-0880">Kelch repeat</keyword>
<dbReference type="PANTHER" id="PTHR24412:SF441">
    <property type="entry name" value="KELCH-LIKE PROTEIN 28"/>
    <property type="match status" value="1"/>
</dbReference>
<dbReference type="SUPFAM" id="SSF117281">
    <property type="entry name" value="Kelch motif"/>
    <property type="match status" value="1"/>
</dbReference>
<dbReference type="SMART" id="SM00225">
    <property type="entry name" value="BTB"/>
    <property type="match status" value="1"/>
</dbReference>
<dbReference type="InterPro" id="IPR011705">
    <property type="entry name" value="BACK"/>
</dbReference>
<dbReference type="EMBL" id="OX597816">
    <property type="protein sequence ID" value="CAI9720537.1"/>
    <property type="molecule type" value="Genomic_DNA"/>
</dbReference>
<dbReference type="InterPro" id="IPR017096">
    <property type="entry name" value="BTB-kelch_protein"/>
</dbReference>
<feature type="domain" description="BTB" evidence="4">
    <location>
        <begin position="76"/>
        <end position="173"/>
    </location>
</feature>
<dbReference type="InterPro" id="IPR006652">
    <property type="entry name" value="Kelch_1"/>
</dbReference>
<gene>
    <name evidence="6" type="ORF">OCTVUL_1B006708</name>
</gene>
<dbReference type="Gene3D" id="2.120.10.80">
    <property type="entry name" value="Kelch-type beta propeller"/>
    <property type="match status" value="1"/>
</dbReference>
<feature type="domain" description="BACK" evidence="5">
    <location>
        <begin position="178"/>
        <end position="280"/>
    </location>
</feature>
<protein>
    <submittedName>
        <fullName evidence="6">Diablo isoform X1</fullName>
    </submittedName>
</protein>
<accession>A0AA36ASP3</accession>
<dbReference type="InterPro" id="IPR011333">
    <property type="entry name" value="SKP1/BTB/POZ_sf"/>
</dbReference>
<dbReference type="SMART" id="SM00875">
    <property type="entry name" value="BACK"/>
    <property type="match status" value="1"/>
</dbReference>
<name>A0AA36ASP3_OCTVU</name>
<dbReference type="SMART" id="SM00612">
    <property type="entry name" value="Kelch"/>
    <property type="match status" value="4"/>
</dbReference>
<dbReference type="Pfam" id="PF00651">
    <property type="entry name" value="BTB"/>
    <property type="match status" value="1"/>
</dbReference>
<keyword evidence="2" id="KW-0677">Repeat</keyword>
<dbReference type="SUPFAM" id="SSF54695">
    <property type="entry name" value="POZ domain"/>
    <property type="match status" value="1"/>
</dbReference>
<dbReference type="Pfam" id="PF24681">
    <property type="entry name" value="Kelch_KLHDC2_KLHL20_DRC7"/>
    <property type="match status" value="1"/>
</dbReference>